<comment type="caution">
    <text evidence="2">The sequence shown here is derived from an EMBL/GenBank/DDBJ whole genome shotgun (WGS) entry which is preliminary data.</text>
</comment>
<evidence type="ECO:0000259" key="1">
    <source>
        <dbReference type="PROSITE" id="PS51746"/>
    </source>
</evidence>
<dbReference type="Pfam" id="PF00481">
    <property type="entry name" value="PP2C"/>
    <property type="match status" value="1"/>
</dbReference>
<sequence length="489" mass="54525">MAEAFSCCRCVSIYEEMNGAHRKTMEDTVRIVDGFLQNPQNGYFAVHDGHGGRDVSTYLQRALHENIAAELQLADDESSVEQRLERGYLISDMECCQSFSGSVGATAVTALLLQDNGIRTLYIANVGDSRAVISRNGQAVRLSRLQVAAQAVHAVCVDVSTADYQSTTGSRISRGQLRKLLTEILSCLQEFRKSIDIVFLRGYNNQHGSLCNSSSFPREQMKKIAELLAASQTCTHRNIPSIASITQQRADNVQAELAAVAHTNDILFSHDLPEICPTDQECLRVVISRLRQQEQQLEFHRGLLKTQQEFSGPDTEYSLENFAYGSTPFPTWLHLFTQNVLQKAIAGDPKPMTLTVFGSSTGSLVFFAALALGLSCVGVEILPFLHSEAECTRTELEIPEDKCRFVCADMLTVSLQQTSILLLTSQCWDSALYQKVQCKLETELRSGAIVIDYKDALKHSSSFHLMQQVPQQRVSWTDSQSLYIFERRK</sequence>
<feature type="domain" description="PPM-type phosphatase" evidence="1">
    <location>
        <begin position="11"/>
        <end position="260"/>
    </location>
</feature>
<dbReference type="PROSITE" id="PS51746">
    <property type="entry name" value="PPM_2"/>
    <property type="match status" value="1"/>
</dbReference>
<accession>A0A8T1XEG4</accession>
<dbReference type="Proteomes" id="UP000693981">
    <property type="component" value="Unassembled WGS sequence"/>
</dbReference>
<dbReference type="CDD" id="cd00143">
    <property type="entry name" value="PP2Cc"/>
    <property type="match status" value="1"/>
</dbReference>
<evidence type="ECO:0000313" key="3">
    <source>
        <dbReference type="Proteomes" id="UP000693981"/>
    </source>
</evidence>
<proteinExistence type="predicted"/>
<evidence type="ECO:0000313" key="2">
    <source>
        <dbReference type="EMBL" id="KAG7402039.1"/>
    </source>
</evidence>
<dbReference type="PANTHER" id="PTHR47992">
    <property type="entry name" value="PROTEIN PHOSPHATASE"/>
    <property type="match status" value="1"/>
</dbReference>
<dbReference type="GO" id="GO:0004722">
    <property type="term" value="F:protein serine/threonine phosphatase activity"/>
    <property type="evidence" value="ECO:0007669"/>
    <property type="project" value="InterPro"/>
</dbReference>
<name>A0A8T1XEG4_9STRA</name>
<gene>
    <name evidence="2" type="ORF">PHYBOEH_007253</name>
</gene>
<dbReference type="AlphaFoldDB" id="A0A8T1XEG4"/>
<dbReference type="OrthoDB" id="206420at2759"/>
<dbReference type="SMART" id="SM00332">
    <property type="entry name" value="PP2Cc"/>
    <property type="match status" value="1"/>
</dbReference>
<protein>
    <recommendedName>
        <fullName evidence="1">PPM-type phosphatase domain-containing protein</fullName>
    </recommendedName>
</protein>
<organism evidence="2 3">
    <name type="scientific">Phytophthora boehmeriae</name>
    <dbReference type="NCBI Taxonomy" id="109152"/>
    <lineage>
        <taxon>Eukaryota</taxon>
        <taxon>Sar</taxon>
        <taxon>Stramenopiles</taxon>
        <taxon>Oomycota</taxon>
        <taxon>Peronosporomycetes</taxon>
        <taxon>Peronosporales</taxon>
        <taxon>Peronosporaceae</taxon>
        <taxon>Phytophthora</taxon>
    </lineage>
</organism>
<dbReference type="InterPro" id="IPR015655">
    <property type="entry name" value="PP2C"/>
</dbReference>
<reference evidence="2" key="1">
    <citation type="submission" date="2021-02" db="EMBL/GenBank/DDBJ databases">
        <authorList>
            <person name="Palmer J.M."/>
        </authorList>
    </citation>
    <scope>NUCLEOTIDE SEQUENCE</scope>
    <source>
        <strain evidence="2">SCRP23</strain>
    </source>
</reference>
<dbReference type="InterPro" id="IPR001932">
    <property type="entry name" value="PPM-type_phosphatase-like_dom"/>
</dbReference>
<dbReference type="EMBL" id="JAGDFL010000004">
    <property type="protein sequence ID" value="KAG7402039.1"/>
    <property type="molecule type" value="Genomic_DNA"/>
</dbReference>
<keyword evidence="3" id="KW-1185">Reference proteome</keyword>